<sequence length="115" mass="13135">VVLKSSEHLDKSQIYEFMKDWLGTGLLTSTGEKWHTHRKMITPTFHFTILDSFVEVFSEKSEILISKLRKEVGSQGFNICPYITRCTLDIICETAMGTPIHAQDDRGSDYVKAVH</sequence>
<dbReference type="GO" id="GO:0016705">
    <property type="term" value="F:oxidoreductase activity, acting on paired donors, with incorporation or reduction of molecular oxygen"/>
    <property type="evidence" value="ECO:0007669"/>
    <property type="project" value="InterPro"/>
</dbReference>
<evidence type="ECO:0000256" key="8">
    <source>
        <dbReference type="ARBA" id="ARBA00022848"/>
    </source>
</evidence>
<keyword evidence="5" id="KW-0349">Heme</keyword>
<comment type="cofactor">
    <cofactor evidence="1">
        <name>heme</name>
        <dbReference type="ChEBI" id="CHEBI:30413"/>
    </cofactor>
</comment>
<feature type="non-terminal residue" evidence="13">
    <location>
        <position position="1"/>
    </location>
</feature>
<organism evidence="13 14">
    <name type="scientific">Coptotermes formosanus</name>
    <name type="common">Formosan subterranean termite</name>
    <dbReference type="NCBI Taxonomy" id="36987"/>
    <lineage>
        <taxon>Eukaryota</taxon>
        <taxon>Metazoa</taxon>
        <taxon>Ecdysozoa</taxon>
        <taxon>Arthropoda</taxon>
        <taxon>Hexapoda</taxon>
        <taxon>Insecta</taxon>
        <taxon>Pterygota</taxon>
        <taxon>Neoptera</taxon>
        <taxon>Polyneoptera</taxon>
        <taxon>Dictyoptera</taxon>
        <taxon>Blattodea</taxon>
        <taxon>Blattoidea</taxon>
        <taxon>Termitoidae</taxon>
        <taxon>Rhinotermitidae</taxon>
        <taxon>Coptotermes</taxon>
    </lineage>
</organism>
<dbReference type="PANTHER" id="PTHR24291:SF189">
    <property type="entry name" value="CYTOCHROME P450 4C3-RELATED"/>
    <property type="match status" value="1"/>
</dbReference>
<dbReference type="InterPro" id="IPR002402">
    <property type="entry name" value="Cyt_P450_E_grp-II"/>
</dbReference>
<keyword evidence="8" id="KW-0492">Microsome</keyword>
<evidence type="ECO:0000256" key="2">
    <source>
        <dbReference type="ARBA" id="ARBA00004174"/>
    </source>
</evidence>
<evidence type="ECO:0000256" key="3">
    <source>
        <dbReference type="ARBA" id="ARBA00004406"/>
    </source>
</evidence>
<keyword evidence="11" id="KW-0503">Monooxygenase</keyword>
<comment type="subcellular location">
    <subcellularLocation>
        <location evidence="3">Endoplasmic reticulum membrane</location>
        <topology evidence="3">Peripheral membrane protein</topology>
    </subcellularLocation>
    <subcellularLocation>
        <location evidence="2">Microsome membrane</location>
        <topology evidence="2">Peripheral membrane protein</topology>
    </subcellularLocation>
</comment>
<dbReference type="InParanoid" id="A0A6L2P8I9"/>
<dbReference type="Gene3D" id="1.10.630.10">
    <property type="entry name" value="Cytochrome P450"/>
    <property type="match status" value="1"/>
</dbReference>
<dbReference type="SUPFAM" id="SSF48264">
    <property type="entry name" value="Cytochrome P450"/>
    <property type="match status" value="1"/>
</dbReference>
<comment type="caution">
    <text evidence="13">The sequence shown here is derived from an EMBL/GenBank/DDBJ whole genome shotgun (WGS) entry which is preliminary data.</text>
</comment>
<keyword evidence="7" id="KW-0256">Endoplasmic reticulum</keyword>
<keyword evidence="14" id="KW-1185">Reference proteome</keyword>
<dbReference type="PRINTS" id="PR00464">
    <property type="entry name" value="EP450II"/>
</dbReference>
<protein>
    <recommendedName>
        <fullName evidence="15">Cytochrome P450</fullName>
    </recommendedName>
</protein>
<dbReference type="Pfam" id="PF00067">
    <property type="entry name" value="p450"/>
    <property type="match status" value="1"/>
</dbReference>
<evidence type="ECO:0000256" key="6">
    <source>
        <dbReference type="ARBA" id="ARBA00022723"/>
    </source>
</evidence>
<evidence type="ECO:0000256" key="4">
    <source>
        <dbReference type="ARBA" id="ARBA00010617"/>
    </source>
</evidence>
<keyword evidence="9" id="KW-0560">Oxidoreductase</keyword>
<evidence type="ECO:0000313" key="14">
    <source>
        <dbReference type="Proteomes" id="UP000502823"/>
    </source>
</evidence>
<evidence type="ECO:0000256" key="7">
    <source>
        <dbReference type="ARBA" id="ARBA00022824"/>
    </source>
</evidence>
<dbReference type="InterPro" id="IPR036396">
    <property type="entry name" value="Cyt_P450_sf"/>
</dbReference>
<keyword evidence="6" id="KW-0479">Metal-binding</keyword>
<evidence type="ECO:0000256" key="5">
    <source>
        <dbReference type="ARBA" id="ARBA00022617"/>
    </source>
</evidence>
<evidence type="ECO:0000256" key="12">
    <source>
        <dbReference type="ARBA" id="ARBA00023136"/>
    </source>
</evidence>
<evidence type="ECO:0000313" key="13">
    <source>
        <dbReference type="EMBL" id="GFG28601.1"/>
    </source>
</evidence>
<dbReference type="Proteomes" id="UP000502823">
    <property type="component" value="Unassembled WGS sequence"/>
</dbReference>
<evidence type="ECO:0000256" key="10">
    <source>
        <dbReference type="ARBA" id="ARBA00023004"/>
    </source>
</evidence>
<accession>A0A6L2P8I9</accession>
<name>A0A6L2P8I9_COPFO</name>
<gene>
    <name evidence="13" type="ORF">Cfor_08057</name>
</gene>
<dbReference type="GO" id="GO:0004497">
    <property type="term" value="F:monooxygenase activity"/>
    <property type="evidence" value="ECO:0007669"/>
    <property type="project" value="UniProtKB-KW"/>
</dbReference>
<evidence type="ECO:0000256" key="11">
    <source>
        <dbReference type="ARBA" id="ARBA00023033"/>
    </source>
</evidence>
<dbReference type="AlphaFoldDB" id="A0A6L2P8I9"/>
<evidence type="ECO:0008006" key="15">
    <source>
        <dbReference type="Google" id="ProtNLM"/>
    </source>
</evidence>
<comment type="similarity">
    <text evidence="4">Belongs to the cytochrome P450 family.</text>
</comment>
<dbReference type="InterPro" id="IPR001128">
    <property type="entry name" value="Cyt_P450"/>
</dbReference>
<dbReference type="EMBL" id="BLKM01000076">
    <property type="protein sequence ID" value="GFG28601.1"/>
    <property type="molecule type" value="Genomic_DNA"/>
</dbReference>
<keyword evidence="12" id="KW-0472">Membrane</keyword>
<proteinExistence type="inferred from homology"/>
<reference evidence="14" key="1">
    <citation type="submission" date="2020-01" db="EMBL/GenBank/DDBJ databases">
        <title>Draft genome sequence of the Termite Coptotermes fromosanus.</title>
        <authorList>
            <person name="Itakura S."/>
            <person name="Yosikawa Y."/>
            <person name="Umezawa K."/>
        </authorList>
    </citation>
    <scope>NUCLEOTIDE SEQUENCE [LARGE SCALE GENOMIC DNA]</scope>
</reference>
<dbReference type="PANTHER" id="PTHR24291">
    <property type="entry name" value="CYTOCHROME P450 FAMILY 4"/>
    <property type="match status" value="1"/>
</dbReference>
<evidence type="ECO:0000256" key="9">
    <source>
        <dbReference type="ARBA" id="ARBA00023002"/>
    </source>
</evidence>
<feature type="non-terminal residue" evidence="13">
    <location>
        <position position="115"/>
    </location>
</feature>
<dbReference type="GO" id="GO:0005789">
    <property type="term" value="C:endoplasmic reticulum membrane"/>
    <property type="evidence" value="ECO:0007669"/>
    <property type="project" value="UniProtKB-SubCell"/>
</dbReference>
<dbReference type="OrthoDB" id="1470350at2759"/>
<dbReference type="GO" id="GO:0005506">
    <property type="term" value="F:iron ion binding"/>
    <property type="evidence" value="ECO:0007669"/>
    <property type="project" value="InterPro"/>
</dbReference>
<keyword evidence="10" id="KW-0408">Iron</keyword>
<evidence type="ECO:0000256" key="1">
    <source>
        <dbReference type="ARBA" id="ARBA00001971"/>
    </source>
</evidence>
<dbReference type="InterPro" id="IPR050196">
    <property type="entry name" value="Cytochrome_P450_Monoox"/>
</dbReference>
<dbReference type="GO" id="GO:0020037">
    <property type="term" value="F:heme binding"/>
    <property type="evidence" value="ECO:0007669"/>
    <property type="project" value="InterPro"/>
</dbReference>